<feature type="domain" description="Dilute" evidence="3">
    <location>
        <begin position="434"/>
        <end position="694"/>
    </location>
</feature>
<dbReference type="GO" id="GO:0051020">
    <property type="term" value="F:GTPase binding"/>
    <property type="evidence" value="ECO:0007669"/>
    <property type="project" value="TreeGrafter"/>
</dbReference>
<dbReference type="STRING" id="1263082.A0A068RZM5"/>
<dbReference type="InterPro" id="IPR036770">
    <property type="entry name" value="Ankyrin_rpt-contain_sf"/>
</dbReference>
<dbReference type="Proteomes" id="UP000027586">
    <property type="component" value="Unassembled WGS sequence"/>
</dbReference>
<keyword evidence="5" id="KW-1185">Reference proteome</keyword>
<feature type="region of interest" description="Disordered" evidence="2">
    <location>
        <begin position="287"/>
        <end position="309"/>
    </location>
</feature>
<gene>
    <name evidence="4" type="ORF">LCOR_06225.1</name>
</gene>
<dbReference type="VEuPathDB" id="FungiDB:LCOR_06225.1"/>
<dbReference type="AlphaFoldDB" id="A0A068RZM5"/>
<reference evidence="4" key="1">
    <citation type="submission" date="2013-08" db="EMBL/GenBank/DDBJ databases">
        <title>Gene expansion shapes genome architecture in the human pathogen Lichtheimia corymbifera: an evolutionary genomics analysis in the ancient terrestrial Mucorales (Mucoromycotina).</title>
        <authorList>
            <person name="Schwartze V.U."/>
            <person name="Winter S."/>
            <person name="Shelest E."/>
            <person name="Marcet-Houben M."/>
            <person name="Horn F."/>
            <person name="Wehner S."/>
            <person name="Hoffmann K."/>
            <person name="Riege K."/>
            <person name="Sammeth M."/>
            <person name="Nowrousian M."/>
            <person name="Valiante V."/>
            <person name="Linde J."/>
            <person name="Jacobsen I.D."/>
            <person name="Marz M."/>
            <person name="Brakhage A.A."/>
            <person name="Gabaldon T."/>
            <person name="Bocker S."/>
            <person name="Voigt K."/>
        </authorList>
    </citation>
    <scope>NUCLEOTIDE SEQUENCE [LARGE SCALE GENOMIC DNA]</scope>
    <source>
        <strain evidence="4">FSU 9682</strain>
    </source>
</reference>
<feature type="compositionally biased region" description="Basic residues" evidence="2">
    <location>
        <begin position="287"/>
        <end position="299"/>
    </location>
</feature>
<evidence type="ECO:0000256" key="2">
    <source>
        <dbReference type="SAM" id="MobiDB-lite"/>
    </source>
</evidence>
<dbReference type="PROSITE" id="PS50088">
    <property type="entry name" value="ANK_REPEAT"/>
    <property type="match status" value="1"/>
</dbReference>
<dbReference type="OrthoDB" id="426293at2759"/>
<feature type="compositionally biased region" description="Basic and acidic residues" evidence="2">
    <location>
        <begin position="689"/>
        <end position="707"/>
    </location>
</feature>
<feature type="repeat" description="ANK" evidence="1">
    <location>
        <begin position="235"/>
        <end position="268"/>
    </location>
</feature>
<feature type="region of interest" description="Disordered" evidence="2">
    <location>
        <begin position="27"/>
        <end position="51"/>
    </location>
</feature>
<feature type="region of interest" description="Disordered" evidence="2">
    <location>
        <begin position="71"/>
        <end position="119"/>
    </location>
</feature>
<dbReference type="PANTHER" id="PTHR16027:SF6">
    <property type="entry name" value="DILUTE DOMAIN-CONTAINING PROTEIN"/>
    <property type="match status" value="1"/>
</dbReference>
<dbReference type="Pfam" id="PF12796">
    <property type="entry name" value="Ank_2"/>
    <property type="match status" value="1"/>
</dbReference>
<dbReference type="InterPro" id="IPR002710">
    <property type="entry name" value="Dilute_dom"/>
</dbReference>
<name>A0A068RZM5_9FUNG</name>
<dbReference type="EMBL" id="CBTN010000027">
    <property type="protein sequence ID" value="CDH55032.1"/>
    <property type="molecule type" value="Genomic_DNA"/>
</dbReference>
<proteinExistence type="predicted"/>
<dbReference type="SMART" id="SM01132">
    <property type="entry name" value="DIL"/>
    <property type="match status" value="1"/>
</dbReference>
<dbReference type="InterPro" id="IPR002110">
    <property type="entry name" value="Ankyrin_rpt"/>
</dbReference>
<protein>
    <submittedName>
        <fullName evidence="4">Dil and ankyrin domain-containing protein</fullName>
    </submittedName>
</protein>
<organism evidence="4 5">
    <name type="scientific">Lichtheimia corymbifera JMRC:FSU:9682</name>
    <dbReference type="NCBI Taxonomy" id="1263082"/>
    <lineage>
        <taxon>Eukaryota</taxon>
        <taxon>Fungi</taxon>
        <taxon>Fungi incertae sedis</taxon>
        <taxon>Mucoromycota</taxon>
        <taxon>Mucoromycotina</taxon>
        <taxon>Mucoromycetes</taxon>
        <taxon>Mucorales</taxon>
        <taxon>Lichtheimiaceae</taxon>
        <taxon>Lichtheimia</taxon>
    </lineage>
</organism>
<dbReference type="Pfam" id="PF01843">
    <property type="entry name" value="DIL"/>
    <property type="match status" value="1"/>
</dbReference>
<dbReference type="PANTHER" id="PTHR16027">
    <property type="entry name" value="DILUTE DOMAIN-CONTAINING PROTEIN YPR089W"/>
    <property type="match status" value="1"/>
</dbReference>
<evidence type="ECO:0000313" key="4">
    <source>
        <dbReference type="EMBL" id="CDH55032.1"/>
    </source>
</evidence>
<comment type="caution">
    <text evidence="4">The sequence shown here is derived from an EMBL/GenBank/DDBJ whole genome shotgun (WGS) entry which is preliminary data.</text>
</comment>
<dbReference type="Gene3D" id="1.25.40.20">
    <property type="entry name" value="Ankyrin repeat-containing domain"/>
    <property type="match status" value="1"/>
</dbReference>
<dbReference type="PROSITE" id="PS51126">
    <property type="entry name" value="DILUTE"/>
    <property type="match status" value="1"/>
</dbReference>
<keyword evidence="1" id="KW-0040">ANK repeat</keyword>
<feature type="region of interest" description="Disordered" evidence="2">
    <location>
        <begin position="689"/>
        <end position="708"/>
    </location>
</feature>
<evidence type="ECO:0000313" key="5">
    <source>
        <dbReference type="Proteomes" id="UP000027586"/>
    </source>
</evidence>
<dbReference type="SUPFAM" id="SSF48403">
    <property type="entry name" value="Ankyrin repeat"/>
    <property type="match status" value="1"/>
</dbReference>
<feature type="compositionally biased region" description="Low complexity" evidence="2">
    <location>
        <begin position="94"/>
        <end position="119"/>
    </location>
</feature>
<dbReference type="InterPro" id="IPR052072">
    <property type="entry name" value="Vascular_dev_regulator"/>
</dbReference>
<dbReference type="PROSITE" id="PS50297">
    <property type="entry name" value="ANK_REP_REGION"/>
    <property type="match status" value="1"/>
</dbReference>
<feature type="compositionally biased region" description="Low complexity" evidence="2">
    <location>
        <begin position="32"/>
        <end position="47"/>
    </location>
</feature>
<dbReference type="SMART" id="SM00248">
    <property type="entry name" value="ANK"/>
    <property type="match status" value="2"/>
</dbReference>
<sequence length="740" mass="85684">MDTHHHTLFINKCSSTLPPRYSYDLQQRRRNSLQPPSSRQRPLSLSLTNRTDLNNRIADSFQEFSTMLQQYSVPQPKTPPPQKRTVNPRESRWSVASLPSVSSTSTAVSSSSSSSSAFSLPVSPTTTYIKTKPVEQEEHCQQQSNELSVHPLSNADSCNNKRGSKIVQRLVRAVCQGDLTTVNTIINKERTIQVDDSLNEHGWTCLMYAACFGQIPIARALLDDMGASIDLQDKKGWTALLWATSRQHNQDMVHFLLERGASFSIRSLAGYSIYQLANAEMALLLPRRRAHTKRPRQPQRRQTEPANIKDQQKISYYNADMSYYNADMYSYNNDADDDDDGSDGHIAIPKVDDIDAWESTLQSSYRFDWDKCRPDQMFVFCEDDTAHIIDTIVSDIKLPLQSHEDLWIPSNVVYLCCRFSHNHAMKELTQQFLQSAITRFGKVAKANTRNLHSLAFWMSNLYQLLVYLRRDTKLAVSTWEEQQHIQALVTDIFDNHLRSYCERLLDKTIESTMLDYEEACGLEPVEYVDDRSWQRRMSFRRRSSSITPPSTIITSITSLLDTLTSYRIHSDIQHQLIAHCINHIVNEVFDRMINNKKHLSRSKAIQVRMNVSTLEEWARTHQLASLFRRITQLLQFLQCVSQLHELQVFQDTVRQFDLLTPYEIRHIVLNYRYEIGEPQLPSTMPLLSDDLHNTRGEDNNDQKDKTRIPFTLPPIDIMSKRRHDDFPHIPERWVTKLDNK</sequence>
<evidence type="ECO:0000256" key="1">
    <source>
        <dbReference type="PROSITE-ProRule" id="PRU00023"/>
    </source>
</evidence>
<evidence type="ECO:0000259" key="3">
    <source>
        <dbReference type="PROSITE" id="PS51126"/>
    </source>
</evidence>
<accession>A0A068RZM5</accession>